<dbReference type="RefSeq" id="WP_301165740.1">
    <property type="nucleotide sequence ID" value="NZ_JAUHTR010000004.1"/>
</dbReference>
<proteinExistence type="predicted"/>
<organism evidence="1 2">
    <name type="scientific">Fictibacillus fluitans</name>
    <dbReference type="NCBI Taxonomy" id="3058422"/>
    <lineage>
        <taxon>Bacteria</taxon>
        <taxon>Bacillati</taxon>
        <taxon>Bacillota</taxon>
        <taxon>Bacilli</taxon>
        <taxon>Bacillales</taxon>
        <taxon>Fictibacillaceae</taxon>
        <taxon>Fictibacillus</taxon>
    </lineage>
</organism>
<protein>
    <submittedName>
        <fullName evidence="1">Uncharacterized protein</fullName>
    </submittedName>
</protein>
<name>A0ABT8HWP8_9BACL</name>
<sequence>MFAGGSEALLGALLAVRQGLVAVLPHLLAVRQEILAVQAKLVAVRHDLVAYHVIFINRRSYFFEMSDTCFMIGEMGF</sequence>
<accession>A0ABT8HWP8</accession>
<dbReference type="EMBL" id="JAUHTR010000004">
    <property type="protein sequence ID" value="MDN4524687.1"/>
    <property type="molecule type" value="Genomic_DNA"/>
</dbReference>
<reference evidence="1" key="1">
    <citation type="submission" date="2023-07" db="EMBL/GenBank/DDBJ databases">
        <title>Fictibacillus sp. isolated from freshwater pond.</title>
        <authorList>
            <person name="Kirdat K."/>
            <person name="Bhat A."/>
            <person name="Mourya A."/>
            <person name="Yadav A."/>
        </authorList>
    </citation>
    <scope>NUCLEOTIDE SEQUENCE</scope>
    <source>
        <strain evidence="1">NE201</strain>
    </source>
</reference>
<evidence type="ECO:0000313" key="2">
    <source>
        <dbReference type="Proteomes" id="UP001172721"/>
    </source>
</evidence>
<dbReference type="Proteomes" id="UP001172721">
    <property type="component" value="Unassembled WGS sequence"/>
</dbReference>
<keyword evidence="2" id="KW-1185">Reference proteome</keyword>
<evidence type="ECO:0000313" key="1">
    <source>
        <dbReference type="EMBL" id="MDN4524687.1"/>
    </source>
</evidence>
<comment type="caution">
    <text evidence="1">The sequence shown here is derived from an EMBL/GenBank/DDBJ whole genome shotgun (WGS) entry which is preliminary data.</text>
</comment>
<gene>
    <name evidence="1" type="ORF">QYB97_09390</name>
</gene>